<dbReference type="InterPro" id="IPR052399">
    <property type="entry name" value="Phage_Baseplate_Assmbl_Protein"/>
</dbReference>
<dbReference type="EMBL" id="JACJLT010000018">
    <property type="protein sequence ID" value="MBM6874692.1"/>
    <property type="molecule type" value="Genomic_DNA"/>
</dbReference>
<dbReference type="InterPro" id="IPR058531">
    <property type="entry name" value="Baseplate_J_M"/>
</dbReference>
<dbReference type="PANTHER" id="PTHR37829:SF3">
    <property type="entry name" value="PROTEIN JAYE-RELATED"/>
    <property type="match status" value="1"/>
</dbReference>
<feature type="domain" description="Baseplate J-like central" evidence="3">
    <location>
        <begin position="186"/>
        <end position="269"/>
    </location>
</feature>
<dbReference type="Pfam" id="PF26079">
    <property type="entry name" value="Baseplate_J_C"/>
    <property type="match status" value="1"/>
</dbReference>
<evidence type="ECO:0000313" key="6">
    <source>
        <dbReference type="Proteomes" id="UP000728968"/>
    </source>
</evidence>
<keyword evidence="6" id="KW-1185">Reference proteome</keyword>
<comment type="similarity">
    <text evidence="1">Belongs to the Mu gp47/PBSX XkdT family.</text>
</comment>
<evidence type="ECO:0000259" key="2">
    <source>
        <dbReference type="Pfam" id="PF04865"/>
    </source>
</evidence>
<dbReference type="RefSeq" id="WP_204715813.1">
    <property type="nucleotide sequence ID" value="NZ_JACJLT010000018.1"/>
</dbReference>
<name>A0ABS2G242_FUSMR</name>
<dbReference type="Pfam" id="PF04865">
    <property type="entry name" value="Baseplate_J"/>
    <property type="match status" value="1"/>
</dbReference>
<reference evidence="5 6" key="1">
    <citation type="journal article" date="2021" name="Sci. Rep.">
        <title>The distribution of antibiotic resistance genes in chicken gut microbiota commensals.</title>
        <authorList>
            <person name="Juricova H."/>
            <person name="Matiasovicova J."/>
            <person name="Kubasova T."/>
            <person name="Cejkova D."/>
            <person name="Rychlik I."/>
        </authorList>
    </citation>
    <scope>NUCLEOTIDE SEQUENCE [LARGE SCALE GENOMIC DNA]</scope>
    <source>
        <strain evidence="5 6">An425</strain>
    </source>
</reference>
<dbReference type="InterPro" id="IPR058530">
    <property type="entry name" value="Baseplate_J-like_C"/>
</dbReference>
<dbReference type="PANTHER" id="PTHR37829">
    <property type="entry name" value="PHAGE-LIKE ELEMENT PBSX PROTEIN XKDT"/>
    <property type="match status" value="1"/>
</dbReference>
<proteinExistence type="inferred from homology"/>
<evidence type="ECO:0000256" key="1">
    <source>
        <dbReference type="ARBA" id="ARBA00038087"/>
    </source>
</evidence>
<evidence type="ECO:0000313" key="5">
    <source>
        <dbReference type="EMBL" id="MBM6874692.1"/>
    </source>
</evidence>
<feature type="domain" description="Baseplate J-like C-terminal" evidence="4">
    <location>
        <begin position="278"/>
        <end position="360"/>
    </location>
</feature>
<comment type="caution">
    <text evidence="5">The sequence shown here is derived from an EMBL/GenBank/DDBJ whole genome shotgun (WGS) entry which is preliminary data.</text>
</comment>
<feature type="domain" description="Baseplate protein J-like barrel" evidence="2">
    <location>
        <begin position="89"/>
        <end position="165"/>
    </location>
</feature>
<evidence type="ECO:0000259" key="4">
    <source>
        <dbReference type="Pfam" id="PF26079"/>
    </source>
</evidence>
<protein>
    <submittedName>
        <fullName evidence="5">Baseplate J/gp47 family protein</fullName>
    </submittedName>
</protein>
<accession>A0ABS2G242</accession>
<dbReference type="InterPro" id="IPR006949">
    <property type="entry name" value="Barrel_Baseplate_J-like"/>
</dbReference>
<gene>
    <name evidence="5" type="ORF">H6A04_03330</name>
</gene>
<evidence type="ECO:0000259" key="3">
    <source>
        <dbReference type="Pfam" id="PF26078"/>
    </source>
</evidence>
<organism evidence="5 6">
    <name type="scientific">Fusobacterium mortiferum</name>
    <dbReference type="NCBI Taxonomy" id="850"/>
    <lineage>
        <taxon>Bacteria</taxon>
        <taxon>Fusobacteriati</taxon>
        <taxon>Fusobacteriota</taxon>
        <taxon>Fusobacteriia</taxon>
        <taxon>Fusobacteriales</taxon>
        <taxon>Fusobacteriaceae</taxon>
        <taxon>Fusobacterium</taxon>
    </lineage>
</organism>
<dbReference type="Proteomes" id="UP000728968">
    <property type="component" value="Unassembled WGS sequence"/>
</dbReference>
<dbReference type="Pfam" id="PF26078">
    <property type="entry name" value="Baseplate_J_M"/>
    <property type="match status" value="1"/>
</dbReference>
<sequence length="364" mass="40135">MSNYKSKSKDEILEKILNEMPAEYLKTPGTFTHDLSNAIAIVMQPYENEIEKAWKYFDISSLTGEELEKRVYQLKGITRKQATYAIGELTLTGNGTVSVGDLFETPNAVQFMSLEAKKIADVGTIKIQAVKPGTIGNVGAKSIVLMPVTIQGIKTCVNEQATYDGFEAEDDASLLDRYYIAVRTPATSGNKYHYMQWSREVVGVGNSKVFPVWNGRNTVKVIIIDSNKQPASPELVEKVQNYIDPKGEDDELWGAGYGTAPIGAYCTIQSAVAKEIVVDVKIILETGEDIESVKKEIEKNIVGFLQEIAFKKDYVSYSLIASALLDTDGVAEWTELSINKGTSNVAIGVEEVAILKEVNVYEQE</sequence>